<keyword evidence="3" id="KW-1185">Reference proteome</keyword>
<feature type="signal peptide" evidence="1">
    <location>
        <begin position="1"/>
        <end position="22"/>
    </location>
</feature>
<accession>A0A436ZNZ1</accession>
<dbReference type="GeneID" id="93590769"/>
<evidence type="ECO:0000313" key="3">
    <source>
        <dbReference type="Proteomes" id="UP000283090"/>
    </source>
</evidence>
<name>A0A436ZNZ1_ARTFL</name>
<gene>
    <name evidence="2" type="ORF">DFL_008458</name>
</gene>
<feature type="chain" id="PRO_5019091356" evidence="1">
    <location>
        <begin position="23"/>
        <end position="407"/>
    </location>
</feature>
<keyword evidence="1" id="KW-0732">Signal</keyword>
<evidence type="ECO:0000256" key="1">
    <source>
        <dbReference type="SAM" id="SignalP"/>
    </source>
</evidence>
<organism evidence="2 3">
    <name type="scientific">Arthrobotrys flagrans</name>
    <name type="common">Nematode-trapping fungus</name>
    <name type="synonym">Trichothecium flagrans</name>
    <dbReference type="NCBI Taxonomy" id="97331"/>
    <lineage>
        <taxon>Eukaryota</taxon>
        <taxon>Fungi</taxon>
        <taxon>Dikarya</taxon>
        <taxon>Ascomycota</taxon>
        <taxon>Pezizomycotina</taxon>
        <taxon>Orbiliomycetes</taxon>
        <taxon>Orbiliales</taxon>
        <taxon>Orbiliaceae</taxon>
        <taxon>Arthrobotrys</taxon>
    </lineage>
</organism>
<dbReference type="AlphaFoldDB" id="A0A436ZNZ1"/>
<comment type="caution">
    <text evidence="2">The sequence shown here is derived from an EMBL/GenBank/DDBJ whole genome shotgun (WGS) entry which is preliminary data.</text>
</comment>
<protein>
    <submittedName>
        <fullName evidence="2">Uncharacterized protein</fullName>
    </submittedName>
</protein>
<reference evidence="2 3" key="1">
    <citation type="submission" date="2019-01" db="EMBL/GenBank/DDBJ databases">
        <title>Intercellular communication is required for trap formation in the nematode-trapping fungus Duddingtonia flagrans.</title>
        <authorList>
            <person name="Youssar L."/>
            <person name="Wernet V."/>
            <person name="Hensel N."/>
            <person name="Hildebrandt H.-G."/>
            <person name="Fischer R."/>
        </authorList>
    </citation>
    <scope>NUCLEOTIDE SEQUENCE [LARGE SCALE GENOMIC DNA]</scope>
    <source>
        <strain evidence="2 3">CBS H-5679</strain>
    </source>
</reference>
<dbReference type="RefSeq" id="XP_067486107.1">
    <property type="nucleotide sequence ID" value="XM_067638195.1"/>
</dbReference>
<dbReference type="STRING" id="97331.A0A436ZNZ1"/>
<sequence>MPSLRTLVAAAFCASIAQTVIATPNPTACHADNCLRALRGLASKSYNQVSTDCSNYVWSTVTQSVVTVSVTSTAITTLTTEIEVTAGETVIETSYEVVTKTESDSTVLVTQTYPDPFSGGVTARAIAARSCSTTSPVPSYASACTSGERYASACSCFGVLASVATTASTTTVTEHVTETTYITSSIVVTTEEVTETVVEPTTTTVNVEYTAFAVAVTSADEGFPYEIFEPSQTALYIDMTYGVWEIWGGRGGSSIRQPGGKVYYPDNGARWYHYCTPTYEDAGEVYRAPTGSMFINSFPDASTSITGQEVYCNWGSDNVLHCSCTVSGVVYNKMTYHADFGSTEKTELLFRSGPLPATGEWEVFAKAITTNHCAGDTGFQCKGWHDPNDAPIWTSWKNRRSLGRKSR</sequence>
<dbReference type="Proteomes" id="UP000283090">
    <property type="component" value="Unassembled WGS sequence"/>
</dbReference>
<proteinExistence type="predicted"/>
<dbReference type="VEuPathDB" id="FungiDB:DFL_008458"/>
<dbReference type="OrthoDB" id="5355391at2759"/>
<dbReference type="EMBL" id="SAEB01000012">
    <property type="protein sequence ID" value="RVD80563.1"/>
    <property type="molecule type" value="Genomic_DNA"/>
</dbReference>
<evidence type="ECO:0000313" key="2">
    <source>
        <dbReference type="EMBL" id="RVD80563.1"/>
    </source>
</evidence>